<gene>
    <name evidence="5" type="ORF">ACFSGI_16685</name>
</gene>
<evidence type="ECO:0000313" key="5">
    <source>
        <dbReference type="EMBL" id="MFD1991606.1"/>
    </source>
</evidence>
<keyword evidence="3" id="KW-0472">Membrane</keyword>
<dbReference type="Pfam" id="PF00015">
    <property type="entry name" value="MCPsignal"/>
    <property type="match status" value="1"/>
</dbReference>
<evidence type="ECO:0000256" key="1">
    <source>
        <dbReference type="ARBA" id="ARBA00023224"/>
    </source>
</evidence>
<evidence type="ECO:0000256" key="2">
    <source>
        <dbReference type="PROSITE-ProRule" id="PRU00284"/>
    </source>
</evidence>
<dbReference type="SUPFAM" id="SSF58104">
    <property type="entry name" value="Methyl-accepting chemotaxis protein (MCP) signaling domain"/>
    <property type="match status" value="1"/>
</dbReference>
<evidence type="ECO:0000259" key="4">
    <source>
        <dbReference type="PROSITE" id="PS50111"/>
    </source>
</evidence>
<dbReference type="Proteomes" id="UP001597403">
    <property type="component" value="Unassembled WGS sequence"/>
</dbReference>
<dbReference type="InterPro" id="IPR004089">
    <property type="entry name" value="MCPsignal_dom"/>
</dbReference>
<proteinExistence type="predicted"/>
<keyword evidence="3" id="KW-1133">Transmembrane helix</keyword>
<sequence>MYAKNKVMNMLCLITVLLSFIVFALHQYTHLIPVATMAGMDHTSMNQSSMEHITIFRYILLAVPLILLVWSASLFRSRSDHTYLPIINTLILTLGSIGLIAAGNGLVEYHFSVFMVVAFVAFYDSIALVLLSTAIFAFHHLAGFFLFPELLCGEHAYSFSLLLIHAVFLLLTSGAAILIIVAKKNTTQALQSQNDEAAARNQQSLINLQHTEQYMEQSAGSLRLHSQSLVSLSEHIADAVQLLRAQASDELLPSQQVSEHQLTQVADAIYQIAASLEQLHQSSTITLERAQLGQQSLTQITDQVSSLQIDVDDMASGIHAMSDQSYEIARFVDIIANLAEQTNLLALNASIEAARAGQHGQSFAVVAQEVKKLSLETSSALKMISGIIAQFSLSTASAIESSERGAAKMQDTLKTATQTHSTFGVILTATEETSLQIAHMSSQAQSLNGSAEKISQSMSYVTHIIQDSMKSHETVNLTVQQQLEKTRLVNEEADLLNQMSDKLGHLVHDLEPASHPSADYDQNLFSSSIRTVPAVS</sequence>
<comment type="caution">
    <text evidence="5">The sequence shown here is derived from an EMBL/GenBank/DDBJ whole genome shotgun (WGS) entry which is preliminary data.</text>
</comment>
<organism evidence="5 6">
    <name type="scientific">Paenibacillus nicotianae</name>
    <dbReference type="NCBI Taxonomy" id="1526551"/>
    <lineage>
        <taxon>Bacteria</taxon>
        <taxon>Bacillati</taxon>
        <taxon>Bacillota</taxon>
        <taxon>Bacilli</taxon>
        <taxon>Bacillales</taxon>
        <taxon>Paenibacillaceae</taxon>
        <taxon>Paenibacillus</taxon>
    </lineage>
</organism>
<dbReference type="Gene3D" id="1.10.287.950">
    <property type="entry name" value="Methyl-accepting chemotaxis protein"/>
    <property type="match status" value="1"/>
</dbReference>
<evidence type="ECO:0000256" key="3">
    <source>
        <dbReference type="SAM" id="Phobius"/>
    </source>
</evidence>
<feature type="transmembrane region" description="Helical" evidence="3">
    <location>
        <begin position="55"/>
        <end position="75"/>
    </location>
</feature>
<reference evidence="6" key="1">
    <citation type="journal article" date="2019" name="Int. J. Syst. Evol. Microbiol.">
        <title>The Global Catalogue of Microorganisms (GCM) 10K type strain sequencing project: providing services to taxonomists for standard genome sequencing and annotation.</title>
        <authorList>
            <consortium name="The Broad Institute Genomics Platform"/>
            <consortium name="The Broad Institute Genome Sequencing Center for Infectious Disease"/>
            <person name="Wu L."/>
            <person name="Ma J."/>
        </authorList>
    </citation>
    <scope>NUCLEOTIDE SEQUENCE [LARGE SCALE GENOMIC DNA]</scope>
    <source>
        <strain evidence="6">CGMCC 1.15067</strain>
    </source>
</reference>
<keyword evidence="6" id="KW-1185">Reference proteome</keyword>
<dbReference type="RefSeq" id="WP_204825323.1">
    <property type="nucleotide sequence ID" value="NZ_JBHUGF010000010.1"/>
</dbReference>
<dbReference type="EMBL" id="JBHUGF010000010">
    <property type="protein sequence ID" value="MFD1991606.1"/>
    <property type="molecule type" value="Genomic_DNA"/>
</dbReference>
<protein>
    <submittedName>
        <fullName evidence="5">Methyl-accepting chemotaxis protein</fullName>
    </submittedName>
</protein>
<dbReference type="PROSITE" id="PS50111">
    <property type="entry name" value="CHEMOTAXIS_TRANSDUC_2"/>
    <property type="match status" value="1"/>
</dbReference>
<accession>A0ABW4UWL4</accession>
<feature type="transmembrane region" description="Helical" evidence="3">
    <location>
        <begin position="114"/>
        <end position="147"/>
    </location>
</feature>
<dbReference type="SMART" id="SM00283">
    <property type="entry name" value="MA"/>
    <property type="match status" value="1"/>
</dbReference>
<dbReference type="PANTHER" id="PTHR32089:SF112">
    <property type="entry name" value="LYSOZYME-LIKE PROTEIN-RELATED"/>
    <property type="match status" value="1"/>
</dbReference>
<feature type="transmembrane region" description="Helical" evidence="3">
    <location>
        <begin position="82"/>
        <end position="102"/>
    </location>
</feature>
<feature type="transmembrane region" description="Helical" evidence="3">
    <location>
        <begin position="159"/>
        <end position="182"/>
    </location>
</feature>
<keyword evidence="1 2" id="KW-0807">Transducer</keyword>
<keyword evidence="3" id="KW-0812">Transmembrane</keyword>
<dbReference type="PANTHER" id="PTHR32089">
    <property type="entry name" value="METHYL-ACCEPTING CHEMOTAXIS PROTEIN MCPB"/>
    <property type="match status" value="1"/>
</dbReference>
<evidence type="ECO:0000313" key="6">
    <source>
        <dbReference type="Proteomes" id="UP001597403"/>
    </source>
</evidence>
<name>A0ABW4UWL4_9BACL</name>
<feature type="domain" description="Methyl-accepting transducer" evidence="4">
    <location>
        <begin position="261"/>
        <end position="462"/>
    </location>
</feature>